<evidence type="ECO:0000313" key="3">
    <source>
        <dbReference type="Proteomes" id="UP001175271"/>
    </source>
</evidence>
<sequence>MDQHIRFILSTIDQIDSKHRLEFEENGLVSFLRRTTAKSLSVNHANLVRDAVKFVVLLREDSTISSNQALVLKAYFRILEKLFKKDVAENFPCTPVAQRANESRWELSPLGERHLKRELAISSTCDDEQDHYENLQRKYVQLCCAEARNQAIINMQREEAKEKDEMIRALEVKVEKLKKEAEEMEEQSEQKSDMIKKLRKELKKKKRSKKLFSFC</sequence>
<keyword evidence="1" id="KW-0175">Coiled coil</keyword>
<keyword evidence="3" id="KW-1185">Reference proteome</keyword>
<accession>A0AA39HB89</accession>
<evidence type="ECO:0000313" key="2">
    <source>
        <dbReference type="EMBL" id="KAK0402149.1"/>
    </source>
</evidence>
<dbReference type="AlphaFoldDB" id="A0AA39HB89"/>
<proteinExistence type="predicted"/>
<protein>
    <submittedName>
        <fullName evidence="2">Uncharacterized protein</fullName>
    </submittedName>
</protein>
<dbReference type="Proteomes" id="UP001175271">
    <property type="component" value="Unassembled WGS sequence"/>
</dbReference>
<feature type="coiled-coil region" evidence="1">
    <location>
        <begin position="153"/>
        <end position="208"/>
    </location>
</feature>
<reference evidence="2" key="1">
    <citation type="submission" date="2023-06" db="EMBL/GenBank/DDBJ databases">
        <title>Genomic analysis of the entomopathogenic nematode Steinernema hermaphroditum.</title>
        <authorList>
            <person name="Schwarz E.M."/>
            <person name="Heppert J.K."/>
            <person name="Baniya A."/>
            <person name="Schwartz H.T."/>
            <person name="Tan C.-H."/>
            <person name="Antoshechkin I."/>
            <person name="Sternberg P.W."/>
            <person name="Goodrich-Blair H."/>
            <person name="Dillman A.R."/>
        </authorList>
    </citation>
    <scope>NUCLEOTIDE SEQUENCE</scope>
    <source>
        <strain evidence="2">PS9179</strain>
        <tissue evidence="2">Whole animal</tissue>
    </source>
</reference>
<evidence type="ECO:0000256" key="1">
    <source>
        <dbReference type="SAM" id="Coils"/>
    </source>
</evidence>
<name>A0AA39HB89_9BILA</name>
<dbReference type="EMBL" id="JAUCMV010000004">
    <property type="protein sequence ID" value="KAK0402149.1"/>
    <property type="molecule type" value="Genomic_DNA"/>
</dbReference>
<gene>
    <name evidence="2" type="ORF">QR680_016171</name>
</gene>
<comment type="caution">
    <text evidence="2">The sequence shown here is derived from an EMBL/GenBank/DDBJ whole genome shotgun (WGS) entry which is preliminary data.</text>
</comment>
<organism evidence="2 3">
    <name type="scientific">Steinernema hermaphroditum</name>
    <dbReference type="NCBI Taxonomy" id="289476"/>
    <lineage>
        <taxon>Eukaryota</taxon>
        <taxon>Metazoa</taxon>
        <taxon>Ecdysozoa</taxon>
        <taxon>Nematoda</taxon>
        <taxon>Chromadorea</taxon>
        <taxon>Rhabditida</taxon>
        <taxon>Tylenchina</taxon>
        <taxon>Panagrolaimomorpha</taxon>
        <taxon>Strongyloidoidea</taxon>
        <taxon>Steinernematidae</taxon>
        <taxon>Steinernema</taxon>
    </lineage>
</organism>